<reference evidence="7 8" key="1">
    <citation type="submission" date="2024-04" db="EMBL/GenBank/DDBJ databases">
        <title>Tritrichomonas musculus Genome.</title>
        <authorList>
            <person name="Alves-Ferreira E."/>
            <person name="Grigg M."/>
            <person name="Lorenzi H."/>
            <person name="Galac M."/>
        </authorList>
    </citation>
    <scope>NUCLEOTIDE SEQUENCE [LARGE SCALE GENOMIC DNA]</scope>
    <source>
        <strain evidence="7 8">EAF2021</strain>
    </source>
</reference>
<organism evidence="7 8">
    <name type="scientific">Tritrichomonas musculus</name>
    <dbReference type="NCBI Taxonomy" id="1915356"/>
    <lineage>
        <taxon>Eukaryota</taxon>
        <taxon>Metamonada</taxon>
        <taxon>Parabasalia</taxon>
        <taxon>Tritrichomonadida</taxon>
        <taxon>Tritrichomonadidae</taxon>
        <taxon>Tritrichomonas</taxon>
    </lineage>
</organism>
<protein>
    <recommendedName>
        <fullName evidence="9">Myb-like DNA-binding domain containing protein</fullName>
    </recommendedName>
</protein>
<evidence type="ECO:0000259" key="6">
    <source>
        <dbReference type="PROSITE" id="PS51294"/>
    </source>
</evidence>
<dbReference type="InterPro" id="IPR009057">
    <property type="entry name" value="Homeodomain-like_sf"/>
</dbReference>
<evidence type="ECO:0000256" key="4">
    <source>
        <dbReference type="ARBA" id="ARBA00023242"/>
    </source>
</evidence>
<evidence type="ECO:0000256" key="3">
    <source>
        <dbReference type="ARBA" id="ARBA00023163"/>
    </source>
</evidence>
<comment type="caution">
    <text evidence="7">The sequence shown here is derived from an EMBL/GenBank/DDBJ whole genome shotgun (WGS) entry which is preliminary data.</text>
</comment>
<dbReference type="PROSITE" id="PS50090">
    <property type="entry name" value="MYB_LIKE"/>
    <property type="match status" value="2"/>
</dbReference>
<dbReference type="CDD" id="cd00167">
    <property type="entry name" value="SANT"/>
    <property type="match status" value="2"/>
</dbReference>
<dbReference type="Gene3D" id="1.10.10.60">
    <property type="entry name" value="Homeodomain-like"/>
    <property type="match status" value="2"/>
</dbReference>
<proteinExistence type="predicted"/>
<dbReference type="InterPro" id="IPR017930">
    <property type="entry name" value="Myb_dom"/>
</dbReference>
<name>A0ABR2JL73_9EUKA</name>
<gene>
    <name evidence="7" type="ORF">M9Y10_005280</name>
</gene>
<dbReference type="Pfam" id="PF00249">
    <property type="entry name" value="Myb_DNA-binding"/>
    <property type="match status" value="2"/>
</dbReference>
<feature type="domain" description="HTH myb-type" evidence="6">
    <location>
        <begin position="69"/>
        <end position="123"/>
    </location>
</feature>
<dbReference type="SMART" id="SM00717">
    <property type="entry name" value="SANT"/>
    <property type="match status" value="2"/>
</dbReference>
<feature type="domain" description="Myb-like" evidence="5">
    <location>
        <begin position="17"/>
        <end position="68"/>
    </location>
</feature>
<evidence type="ECO:0008006" key="9">
    <source>
        <dbReference type="Google" id="ProtNLM"/>
    </source>
</evidence>
<keyword evidence="1" id="KW-0805">Transcription regulation</keyword>
<keyword evidence="8" id="KW-1185">Reference proteome</keyword>
<keyword evidence="4" id="KW-0539">Nucleus</keyword>
<evidence type="ECO:0000259" key="5">
    <source>
        <dbReference type="PROSITE" id="PS50090"/>
    </source>
</evidence>
<dbReference type="InterPro" id="IPR051575">
    <property type="entry name" value="Myb-like_DNA-bd"/>
</dbReference>
<dbReference type="PANTHER" id="PTHR46621">
    <property type="entry name" value="SNRNA-ACTIVATING PROTEIN COMPLEX SUBUNIT 4"/>
    <property type="match status" value="1"/>
</dbReference>
<keyword evidence="2" id="KW-0238">DNA-binding</keyword>
<dbReference type="Proteomes" id="UP001470230">
    <property type="component" value="Unassembled WGS sequence"/>
</dbReference>
<evidence type="ECO:0000313" key="8">
    <source>
        <dbReference type="Proteomes" id="UP001470230"/>
    </source>
</evidence>
<dbReference type="PROSITE" id="PS51294">
    <property type="entry name" value="HTH_MYB"/>
    <property type="match status" value="2"/>
</dbReference>
<dbReference type="SUPFAM" id="SSF46689">
    <property type="entry name" value="Homeodomain-like"/>
    <property type="match status" value="2"/>
</dbReference>
<sequence length="224" mass="26327">MHEPPDIDPEIDKKGLSSKKTKNKFTENEDIIIKKFVDEFGAHTWGRITPLLPGRTPRQVRERWVNYLSPAITHDPWTKEEDELIMKLVANFGKKWAYISRSFNQRTDVSIKNRYFLLQRREKNDIRKTLMSQLSKKKLNQLESQIKNNLPPTKSPTVKSPAISLPVINSNATIPISQEPDYQVFNNYPYQDVIEEQNFADISDSENYFEPNNLIDDFEYQFFL</sequence>
<dbReference type="InterPro" id="IPR001005">
    <property type="entry name" value="SANT/Myb"/>
</dbReference>
<evidence type="ECO:0000256" key="2">
    <source>
        <dbReference type="ARBA" id="ARBA00023125"/>
    </source>
</evidence>
<keyword evidence="3" id="KW-0804">Transcription</keyword>
<dbReference type="PANTHER" id="PTHR46621:SF1">
    <property type="entry name" value="SNRNA-ACTIVATING PROTEIN COMPLEX SUBUNIT 4"/>
    <property type="match status" value="1"/>
</dbReference>
<feature type="domain" description="HTH myb-type" evidence="6">
    <location>
        <begin position="17"/>
        <end position="68"/>
    </location>
</feature>
<evidence type="ECO:0000256" key="1">
    <source>
        <dbReference type="ARBA" id="ARBA00023015"/>
    </source>
</evidence>
<dbReference type="EMBL" id="JAPFFF010000011">
    <property type="protein sequence ID" value="KAK8878505.1"/>
    <property type="molecule type" value="Genomic_DNA"/>
</dbReference>
<evidence type="ECO:0000313" key="7">
    <source>
        <dbReference type="EMBL" id="KAK8878505.1"/>
    </source>
</evidence>
<feature type="domain" description="Myb-like" evidence="5">
    <location>
        <begin position="69"/>
        <end position="115"/>
    </location>
</feature>
<accession>A0ABR2JL73</accession>